<accession>A0A5C3QRD7</accession>
<proteinExistence type="predicted"/>
<evidence type="ECO:0000313" key="3">
    <source>
        <dbReference type="Proteomes" id="UP000305067"/>
    </source>
</evidence>
<evidence type="ECO:0000313" key="2">
    <source>
        <dbReference type="EMBL" id="TFL02839.1"/>
    </source>
</evidence>
<dbReference type="AlphaFoldDB" id="A0A5C3QRD7"/>
<keyword evidence="1" id="KW-0472">Membrane</keyword>
<evidence type="ECO:0000256" key="1">
    <source>
        <dbReference type="SAM" id="Phobius"/>
    </source>
</evidence>
<keyword evidence="1" id="KW-0812">Transmembrane</keyword>
<name>A0A5C3QRD7_9AGAR</name>
<dbReference type="EMBL" id="ML178821">
    <property type="protein sequence ID" value="TFL02839.1"/>
    <property type="molecule type" value="Genomic_DNA"/>
</dbReference>
<protein>
    <submittedName>
        <fullName evidence="2">Uncharacterized protein</fullName>
    </submittedName>
</protein>
<keyword evidence="3" id="KW-1185">Reference proteome</keyword>
<keyword evidence="1" id="KW-1133">Transmembrane helix</keyword>
<sequence>MALDSVRRELTSTGHFFWSDLLLTIGLLGCFASSAITLLIFFPLPPQNVCPHPHPSPSPSQSPKSAESLVHDVLNSNAGEASEDTMWDRDSLRSEFEMTDGLVYTDGNYSSSEGSLEHHGGTQEGVVHDLLGRGSSRARPRPQSLPIALERGRAQLALSLRWAKARGTTTCLHPYVMNFTSPIDLLGSDNRSERQNPT</sequence>
<organism evidence="2 3">
    <name type="scientific">Pterulicium gracile</name>
    <dbReference type="NCBI Taxonomy" id="1884261"/>
    <lineage>
        <taxon>Eukaryota</taxon>
        <taxon>Fungi</taxon>
        <taxon>Dikarya</taxon>
        <taxon>Basidiomycota</taxon>
        <taxon>Agaricomycotina</taxon>
        <taxon>Agaricomycetes</taxon>
        <taxon>Agaricomycetidae</taxon>
        <taxon>Agaricales</taxon>
        <taxon>Pleurotineae</taxon>
        <taxon>Pterulaceae</taxon>
        <taxon>Pterulicium</taxon>
    </lineage>
</organism>
<reference evidence="2 3" key="1">
    <citation type="journal article" date="2019" name="Nat. Ecol. Evol.">
        <title>Megaphylogeny resolves global patterns of mushroom evolution.</title>
        <authorList>
            <person name="Varga T."/>
            <person name="Krizsan K."/>
            <person name="Foldi C."/>
            <person name="Dima B."/>
            <person name="Sanchez-Garcia M."/>
            <person name="Sanchez-Ramirez S."/>
            <person name="Szollosi G.J."/>
            <person name="Szarkandi J.G."/>
            <person name="Papp V."/>
            <person name="Albert L."/>
            <person name="Andreopoulos W."/>
            <person name="Angelini C."/>
            <person name="Antonin V."/>
            <person name="Barry K.W."/>
            <person name="Bougher N.L."/>
            <person name="Buchanan P."/>
            <person name="Buyck B."/>
            <person name="Bense V."/>
            <person name="Catcheside P."/>
            <person name="Chovatia M."/>
            <person name="Cooper J."/>
            <person name="Damon W."/>
            <person name="Desjardin D."/>
            <person name="Finy P."/>
            <person name="Geml J."/>
            <person name="Haridas S."/>
            <person name="Hughes K."/>
            <person name="Justo A."/>
            <person name="Karasinski D."/>
            <person name="Kautmanova I."/>
            <person name="Kiss B."/>
            <person name="Kocsube S."/>
            <person name="Kotiranta H."/>
            <person name="LaButti K.M."/>
            <person name="Lechner B.E."/>
            <person name="Liimatainen K."/>
            <person name="Lipzen A."/>
            <person name="Lukacs Z."/>
            <person name="Mihaltcheva S."/>
            <person name="Morgado L.N."/>
            <person name="Niskanen T."/>
            <person name="Noordeloos M.E."/>
            <person name="Ohm R.A."/>
            <person name="Ortiz-Santana B."/>
            <person name="Ovrebo C."/>
            <person name="Racz N."/>
            <person name="Riley R."/>
            <person name="Savchenko A."/>
            <person name="Shiryaev A."/>
            <person name="Soop K."/>
            <person name="Spirin V."/>
            <person name="Szebenyi C."/>
            <person name="Tomsovsky M."/>
            <person name="Tulloss R.E."/>
            <person name="Uehling J."/>
            <person name="Grigoriev I.V."/>
            <person name="Vagvolgyi C."/>
            <person name="Papp T."/>
            <person name="Martin F.M."/>
            <person name="Miettinen O."/>
            <person name="Hibbett D.S."/>
            <person name="Nagy L.G."/>
        </authorList>
    </citation>
    <scope>NUCLEOTIDE SEQUENCE [LARGE SCALE GENOMIC DNA]</scope>
    <source>
        <strain evidence="2 3">CBS 309.79</strain>
    </source>
</reference>
<dbReference type="OrthoDB" id="2978061at2759"/>
<dbReference type="Proteomes" id="UP000305067">
    <property type="component" value="Unassembled WGS sequence"/>
</dbReference>
<feature type="transmembrane region" description="Helical" evidence="1">
    <location>
        <begin position="21"/>
        <end position="44"/>
    </location>
</feature>
<gene>
    <name evidence="2" type="ORF">BDV98DRAFT_603209</name>
</gene>